<keyword evidence="6 8" id="KW-1133">Transmembrane helix</keyword>
<keyword evidence="2" id="KW-1003">Cell membrane</keyword>
<dbReference type="RefSeq" id="WP_126557186.1">
    <property type="nucleotide sequence ID" value="NZ_BIFS01000002.1"/>
</dbReference>
<evidence type="ECO:0000256" key="6">
    <source>
        <dbReference type="ARBA" id="ARBA00022989"/>
    </source>
</evidence>
<feature type="domain" description="Putative mannosyltransferase YkcA/B-like C-terminal" evidence="9">
    <location>
        <begin position="189"/>
        <end position="260"/>
    </location>
</feature>
<comment type="subcellular location">
    <subcellularLocation>
        <location evidence="1">Cell membrane</location>
        <topology evidence="1">Multi-pass membrane protein</topology>
    </subcellularLocation>
</comment>
<reference evidence="11" key="1">
    <citation type="submission" date="2018-12" db="EMBL/GenBank/DDBJ databases">
        <title>Tengunoibacter tsumagoiensis gen. nov., sp. nov., Dictyobacter kobayashii sp. nov., D. alpinus sp. nov., and D. joshuensis sp. nov. and description of Dictyobacteraceae fam. nov. within the order Ktedonobacterales isolated from Tengu-no-mugimeshi.</title>
        <authorList>
            <person name="Wang C.M."/>
            <person name="Zheng Y."/>
            <person name="Sakai Y."/>
            <person name="Toyoda A."/>
            <person name="Minakuchi Y."/>
            <person name="Abe K."/>
            <person name="Yokota A."/>
            <person name="Yabe S."/>
        </authorList>
    </citation>
    <scope>NUCLEOTIDE SEQUENCE [LARGE SCALE GENOMIC DNA]</scope>
    <source>
        <strain evidence="11">Uno11</strain>
    </source>
</reference>
<evidence type="ECO:0000259" key="9">
    <source>
        <dbReference type="Pfam" id="PF24878"/>
    </source>
</evidence>
<dbReference type="GO" id="GO:0010041">
    <property type="term" value="P:response to iron(III) ion"/>
    <property type="evidence" value="ECO:0007669"/>
    <property type="project" value="TreeGrafter"/>
</dbReference>
<gene>
    <name evidence="10" type="ORF">KDK_76460</name>
</gene>
<feature type="transmembrane region" description="Helical" evidence="8">
    <location>
        <begin position="72"/>
        <end position="95"/>
    </location>
</feature>
<feature type="transmembrane region" description="Helical" evidence="8">
    <location>
        <begin position="46"/>
        <end position="66"/>
    </location>
</feature>
<protein>
    <recommendedName>
        <fullName evidence="9">Putative mannosyltransferase YkcA/B-like C-terminal domain-containing protein</fullName>
    </recommendedName>
</protein>
<dbReference type="AlphaFoldDB" id="A0A402AXL9"/>
<name>A0A402AXL9_9CHLR</name>
<dbReference type="Pfam" id="PF24878">
    <property type="entry name" value="YkcB_C"/>
    <property type="match status" value="1"/>
</dbReference>
<evidence type="ECO:0000256" key="8">
    <source>
        <dbReference type="SAM" id="Phobius"/>
    </source>
</evidence>
<evidence type="ECO:0000256" key="7">
    <source>
        <dbReference type="ARBA" id="ARBA00023136"/>
    </source>
</evidence>
<keyword evidence="5 8" id="KW-0812">Transmembrane</keyword>
<evidence type="ECO:0000313" key="11">
    <source>
        <dbReference type="Proteomes" id="UP000287188"/>
    </source>
</evidence>
<organism evidence="10 11">
    <name type="scientific">Dictyobacter kobayashii</name>
    <dbReference type="NCBI Taxonomy" id="2014872"/>
    <lineage>
        <taxon>Bacteria</taxon>
        <taxon>Bacillati</taxon>
        <taxon>Chloroflexota</taxon>
        <taxon>Ktedonobacteria</taxon>
        <taxon>Ktedonobacterales</taxon>
        <taxon>Dictyobacteraceae</taxon>
        <taxon>Dictyobacter</taxon>
    </lineage>
</organism>
<feature type="transmembrane region" description="Helical" evidence="8">
    <location>
        <begin position="119"/>
        <end position="140"/>
    </location>
</feature>
<evidence type="ECO:0000256" key="1">
    <source>
        <dbReference type="ARBA" id="ARBA00004651"/>
    </source>
</evidence>
<evidence type="ECO:0000313" key="10">
    <source>
        <dbReference type="EMBL" id="GCE23846.1"/>
    </source>
</evidence>
<evidence type="ECO:0000256" key="3">
    <source>
        <dbReference type="ARBA" id="ARBA00022676"/>
    </source>
</evidence>
<keyword evidence="7 8" id="KW-0472">Membrane</keyword>
<dbReference type="PANTHER" id="PTHR33908">
    <property type="entry name" value="MANNOSYLTRANSFERASE YKCB-RELATED"/>
    <property type="match status" value="1"/>
</dbReference>
<dbReference type="GO" id="GO:0016763">
    <property type="term" value="F:pentosyltransferase activity"/>
    <property type="evidence" value="ECO:0007669"/>
    <property type="project" value="TreeGrafter"/>
</dbReference>
<dbReference type="InterPro" id="IPR050297">
    <property type="entry name" value="LipidA_mod_glycosyltrf_83"/>
</dbReference>
<keyword evidence="4" id="KW-0808">Transferase</keyword>
<dbReference type="InterPro" id="IPR056785">
    <property type="entry name" value="YkcA/B-like_C"/>
</dbReference>
<comment type="caution">
    <text evidence="10">The sequence shown here is derived from an EMBL/GenBank/DDBJ whole genome shotgun (WGS) entry which is preliminary data.</text>
</comment>
<evidence type="ECO:0000256" key="4">
    <source>
        <dbReference type="ARBA" id="ARBA00022679"/>
    </source>
</evidence>
<keyword evidence="11" id="KW-1185">Reference proteome</keyword>
<dbReference type="GO" id="GO:0005886">
    <property type="term" value="C:plasma membrane"/>
    <property type="evidence" value="ECO:0007669"/>
    <property type="project" value="UniProtKB-SubCell"/>
</dbReference>
<proteinExistence type="predicted"/>
<accession>A0A402AXL9</accession>
<dbReference type="OrthoDB" id="9810398at2"/>
<sequence>MYAFFSVAAFFHVYYMVMLAPAICALAGIGIVLMWRDYVRPGWRGWLLPCALMLTSALQGFFVHYYRGWNAWLVPTIIGICFAVALLLAAARLFIFRRPTPGMQQDIPRSGRPAPGNRFFILLPVMIIGTLALLIAPTFWSGYSVFVKQGFQGSAGPSVHISTTGELTIVTPAQLQGPPSPINTAYTRLINYLQSHRQNARFLVSTQFAGPAEPLILATDQPVMDIGGFGGGDTILTRTQLIDLVNQGTIHYFLFNNIHRVTHKVGKRKITTISVLAAGGNADDIRWVATHCSLVSSKLWMPPGAHNPLSSFGLYNCAKHT</sequence>
<feature type="transmembrane region" description="Helical" evidence="8">
    <location>
        <begin position="12"/>
        <end position="34"/>
    </location>
</feature>
<evidence type="ECO:0000256" key="5">
    <source>
        <dbReference type="ARBA" id="ARBA00022692"/>
    </source>
</evidence>
<keyword evidence="3" id="KW-0328">Glycosyltransferase</keyword>
<dbReference type="Proteomes" id="UP000287188">
    <property type="component" value="Unassembled WGS sequence"/>
</dbReference>
<evidence type="ECO:0000256" key="2">
    <source>
        <dbReference type="ARBA" id="ARBA00022475"/>
    </source>
</evidence>
<dbReference type="EMBL" id="BIFS01000002">
    <property type="protein sequence ID" value="GCE23846.1"/>
    <property type="molecule type" value="Genomic_DNA"/>
</dbReference>
<dbReference type="PANTHER" id="PTHR33908:SF3">
    <property type="entry name" value="UNDECAPRENYL PHOSPHATE-ALPHA-4-AMINO-4-DEOXY-L-ARABINOSE ARABINOSYL TRANSFERASE"/>
    <property type="match status" value="1"/>
</dbReference>
<dbReference type="GO" id="GO:0009103">
    <property type="term" value="P:lipopolysaccharide biosynthetic process"/>
    <property type="evidence" value="ECO:0007669"/>
    <property type="project" value="UniProtKB-ARBA"/>
</dbReference>